<evidence type="ECO:0000256" key="3">
    <source>
        <dbReference type="ARBA" id="ARBA00023002"/>
    </source>
</evidence>
<evidence type="ECO:0000259" key="6">
    <source>
        <dbReference type="Pfam" id="PF01890"/>
    </source>
</evidence>
<dbReference type="EMBL" id="BAAANF010000018">
    <property type="protein sequence ID" value="GAA1702807.1"/>
    <property type="molecule type" value="Genomic_DNA"/>
</dbReference>
<evidence type="ECO:0000259" key="5">
    <source>
        <dbReference type="Pfam" id="PF00881"/>
    </source>
</evidence>
<evidence type="ECO:0008006" key="9">
    <source>
        <dbReference type="Google" id="ProtNLM"/>
    </source>
</evidence>
<dbReference type="NCBIfam" id="TIGR02476">
    <property type="entry name" value="BluB"/>
    <property type="match status" value="1"/>
</dbReference>
<dbReference type="InterPro" id="IPR029479">
    <property type="entry name" value="Nitroreductase"/>
</dbReference>
<reference evidence="8" key="1">
    <citation type="journal article" date="2019" name="Int. J. Syst. Evol. Microbiol.">
        <title>The Global Catalogue of Microorganisms (GCM) 10K type strain sequencing project: providing services to taxonomists for standard genome sequencing and annotation.</title>
        <authorList>
            <consortium name="The Broad Institute Genomics Platform"/>
            <consortium name="The Broad Institute Genome Sequencing Center for Infectious Disease"/>
            <person name="Wu L."/>
            <person name="Ma J."/>
        </authorList>
    </citation>
    <scope>NUCLEOTIDE SEQUENCE [LARGE SCALE GENOMIC DNA]</scope>
    <source>
        <strain evidence="8">JCM 14307</strain>
    </source>
</reference>
<dbReference type="Gene3D" id="3.30.420.180">
    <property type="entry name" value="CobE/GbiG C-terminal domain"/>
    <property type="match status" value="1"/>
</dbReference>
<keyword evidence="8" id="KW-1185">Reference proteome</keyword>
<evidence type="ECO:0000256" key="4">
    <source>
        <dbReference type="SAM" id="MobiDB-lite"/>
    </source>
</evidence>
<dbReference type="Pfam" id="PF01890">
    <property type="entry name" value="CbiG_C"/>
    <property type="match status" value="1"/>
</dbReference>
<evidence type="ECO:0000313" key="8">
    <source>
        <dbReference type="Proteomes" id="UP001500280"/>
    </source>
</evidence>
<proteinExistence type="predicted"/>
<protein>
    <recommendedName>
        <fullName evidence="9">5,6-dimethylbenzimidazole synthase</fullName>
    </recommendedName>
</protein>
<keyword evidence="3" id="KW-0560">Oxidoreductase</keyword>
<comment type="caution">
    <text evidence="7">The sequence shown here is derived from an EMBL/GenBank/DDBJ whole genome shotgun (WGS) entry which is preliminary data.</text>
</comment>
<organism evidence="7 8">
    <name type="scientific">Kribbella yunnanensis</name>
    <dbReference type="NCBI Taxonomy" id="190194"/>
    <lineage>
        <taxon>Bacteria</taxon>
        <taxon>Bacillati</taxon>
        <taxon>Actinomycetota</taxon>
        <taxon>Actinomycetes</taxon>
        <taxon>Propionibacteriales</taxon>
        <taxon>Kribbellaceae</taxon>
        <taxon>Kribbella</taxon>
    </lineage>
</organism>
<dbReference type="Pfam" id="PF00881">
    <property type="entry name" value="Nitroreductase"/>
    <property type="match status" value="1"/>
</dbReference>
<dbReference type="SUPFAM" id="SSF159664">
    <property type="entry name" value="CobE/GbiG C-terminal domain-like"/>
    <property type="match status" value="1"/>
</dbReference>
<evidence type="ECO:0000256" key="2">
    <source>
        <dbReference type="ARBA" id="ARBA00022643"/>
    </source>
</evidence>
<dbReference type="Proteomes" id="UP001500280">
    <property type="component" value="Unassembled WGS sequence"/>
</dbReference>
<sequence length="536" mass="55889">MNLVVGVGLRAGTSYRELRTLVDEAVAEAGGEVRILITVEGRESEPGVQRLAAHLGAELQTVAPAELRRQNAPSPSQQVDHLAGTPSVAEAAVLTTGANLIIPKRTSAQATVAVGRLASAPGYAPGERAVVHRVLAERRDVRRGFVDLPIPDDVLTRVLESAHRAPSVGLSQPWDFLLIREIATRRKIHDLAAAQRDAFAASLPEERRQQFDGLKIEAILDTPLNIAVTCDAGRGGRHVLGRHADPRTTWFSVAIAIQNLWLAARAEGLGVGWVSFFEPGEVAAVLDLPAHIELVGYLCIGYVDQFAPAPELVRSGWASRRPLSWAVHQESWGRRGLPGAEPTSIAEDAEQAVLSTRTPVADGGAPQNVAQRESSSGGWAPTHVAGGGVAPGDSTPGPPAREMAPGASLGCPAPGLGSGGSTLGDAGSRAQVVRVVVGGDPADYLGRADTLVVQVGAKPAADFGVLWRPVRDVVEGVETGVEIVRDLAMQGAGEIVVRVVADGEVAVAVGRGLRVGAGACGVGFRDEPGELRDSSA</sequence>
<dbReference type="InterPro" id="IPR002750">
    <property type="entry name" value="CobE/GbiG_C"/>
</dbReference>
<evidence type="ECO:0000256" key="1">
    <source>
        <dbReference type="ARBA" id="ARBA00022630"/>
    </source>
</evidence>
<feature type="domain" description="CobE/GbiG C-terminal" evidence="6">
    <location>
        <begin position="3"/>
        <end position="114"/>
    </location>
</feature>
<gene>
    <name evidence="7" type="ORF">GCM10009745_57670</name>
</gene>
<name>A0ABP4UDY4_9ACTN</name>
<accession>A0ABP4UDY4</accession>
<keyword evidence="2" id="KW-0288">FMN</keyword>
<evidence type="ECO:0000313" key="7">
    <source>
        <dbReference type="EMBL" id="GAA1702807.1"/>
    </source>
</evidence>
<dbReference type="Gene3D" id="3.40.109.10">
    <property type="entry name" value="NADH Oxidase"/>
    <property type="match status" value="1"/>
</dbReference>
<dbReference type="RefSeq" id="WP_344158664.1">
    <property type="nucleotide sequence ID" value="NZ_BAAANF010000018.1"/>
</dbReference>
<dbReference type="InterPro" id="IPR036518">
    <property type="entry name" value="CobE/GbiG_C_sf"/>
</dbReference>
<dbReference type="PANTHER" id="PTHR23026:SF90">
    <property type="entry name" value="IODOTYROSINE DEIODINASE 1"/>
    <property type="match status" value="1"/>
</dbReference>
<dbReference type="InterPro" id="IPR050627">
    <property type="entry name" value="Nitroreductase/BluB"/>
</dbReference>
<dbReference type="InterPro" id="IPR012825">
    <property type="entry name" value="BluB"/>
</dbReference>
<feature type="compositionally biased region" description="Polar residues" evidence="4">
    <location>
        <begin position="368"/>
        <end position="377"/>
    </location>
</feature>
<feature type="region of interest" description="Disordered" evidence="4">
    <location>
        <begin position="358"/>
        <end position="424"/>
    </location>
</feature>
<keyword evidence="1" id="KW-0285">Flavoprotein</keyword>
<dbReference type="PANTHER" id="PTHR23026">
    <property type="entry name" value="NADPH NITROREDUCTASE"/>
    <property type="match status" value="1"/>
</dbReference>
<dbReference type="SUPFAM" id="SSF55469">
    <property type="entry name" value="FMN-dependent nitroreductase-like"/>
    <property type="match status" value="1"/>
</dbReference>
<feature type="domain" description="Nitroreductase" evidence="5">
    <location>
        <begin position="136"/>
        <end position="302"/>
    </location>
</feature>
<dbReference type="InterPro" id="IPR000415">
    <property type="entry name" value="Nitroreductase-like"/>
</dbReference>